<proteinExistence type="predicted"/>
<keyword evidence="2" id="KW-1185">Reference proteome</keyword>
<dbReference type="EMBL" id="KV984431">
    <property type="protein sequence ID" value="PIO15523.1"/>
    <property type="molecule type" value="Genomic_DNA"/>
</dbReference>
<sequence>MQPLCPLIAASMPINCHYCAHQLLPVCPSIAASVPINCCYLCPLIAASMPINCRYSAHQLLPVCPSIAATVPYQMLPVCIARHLPVSQRVSGSVLHTPRCLLPSSLSVVQSQRLTI</sequence>
<reference evidence="2" key="1">
    <citation type="journal article" date="2017" name="Nat. Commun.">
        <title>The North American bullfrog draft genome provides insight into hormonal regulation of long noncoding RNA.</title>
        <authorList>
            <person name="Hammond S.A."/>
            <person name="Warren R.L."/>
            <person name="Vandervalk B.P."/>
            <person name="Kucuk E."/>
            <person name="Khan H."/>
            <person name="Gibb E.A."/>
            <person name="Pandoh P."/>
            <person name="Kirk H."/>
            <person name="Zhao Y."/>
            <person name="Jones M."/>
            <person name="Mungall A.J."/>
            <person name="Coope R."/>
            <person name="Pleasance S."/>
            <person name="Moore R.A."/>
            <person name="Holt R.A."/>
            <person name="Round J.M."/>
            <person name="Ohora S."/>
            <person name="Walle B.V."/>
            <person name="Veldhoen N."/>
            <person name="Helbing C.C."/>
            <person name="Birol I."/>
        </authorList>
    </citation>
    <scope>NUCLEOTIDE SEQUENCE [LARGE SCALE GENOMIC DNA]</scope>
</reference>
<evidence type="ECO:0000313" key="2">
    <source>
        <dbReference type="Proteomes" id="UP000228934"/>
    </source>
</evidence>
<protein>
    <submittedName>
        <fullName evidence="1">Uncharacterized protein</fullName>
    </submittedName>
</protein>
<accession>A0A2G9QKB2</accession>
<organism evidence="1 2">
    <name type="scientific">Aquarana catesbeiana</name>
    <name type="common">American bullfrog</name>
    <name type="synonym">Rana catesbeiana</name>
    <dbReference type="NCBI Taxonomy" id="8400"/>
    <lineage>
        <taxon>Eukaryota</taxon>
        <taxon>Metazoa</taxon>
        <taxon>Chordata</taxon>
        <taxon>Craniata</taxon>
        <taxon>Vertebrata</taxon>
        <taxon>Euteleostomi</taxon>
        <taxon>Amphibia</taxon>
        <taxon>Batrachia</taxon>
        <taxon>Anura</taxon>
        <taxon>Neobatrachia</taxon>
        <taxon>Ranoidea</taxon>
        <taxon>Ranidae</taxon>
        <taxon>Aquarana</taxon>
    </lineage>
</organism>
<gene>
    <name evidence="1" type="ORF">AB205_0112190</name>
</gene>
<dbReference type="AlphaFoldDB" id="A0A2G9QKB2"/>
<dbReference type="Proteomes" id="UP000228934">
    <property type="component" value="Unassembled WGS sequence"/>
</dbReference>
<evidence type="ECO:0000313" key="1">
    <source>
        <dbReference type="EMBL" id="PIO15523.1"/>
    </source>
</evidence>
<name>A0A2G9QKB2_AQUCT</name>